<comment type="similarity">
    <text evidence="1 2">Belongs to the OSBP family.</text>
</comment>
<evidence type="ECO:0000256" key="1">
    <source>
        <dbReference type="ARBA" id="ARBA00008842"/>
    </source>
</evidence>
<dbReference type="Gene3D" id="1.10.287.2720">
    <property type="match status" value="1"/>
</dbReference>
<dbReference type="InterPro" id="IPR000648">
    <property type="entry name" value="Oxysterol-bd"/>
</dbReference>
<dbReference type="OrthoDB" id="14833at2759"/>
<proteinExistence type="inferred from homology"/>
<dbReference type="Gene3D" id="2.40.160.120">
    <property type="match status" value="1"/>
</dbReference>
<accession>A0A9P6CK11</accession>
<dbReference type="GO" id="GO:0016020">
    <property type="term" value="C:membrane"/>
    <property type="evidence" value="ECO:0007669"/>
    <property type="project" value="TreeGrafter"/>
</dbReference>
<protein>
    <recommendedName>
        <fullName evidence="5">Oxysterol-binding protein</fullName>
    </recommendedName>
</protein>
<dbReference type="PANTHER" id="PTHR10972:SF184">
    <property type="entry name" value="OXYSTEROL-BINDING PROTEIN HOMOLOG 4-RELATED"/>
    <property type="match status" value="1"/>
</dbReference>
<dbReference type="Gene3D" id="3.30.70.3490">
    <property type="match status" value="1"/>
</dbReference>
<reference evidence="3" key="1">
    <citation type="submission" date="2020-11" db="EMBL/GenBank/DDBJ databases">
        <authorList>
            <consortium name="DOE Joint Genome Institute"/>
            <person name="Ahrendt S."/>
            <person name="Riley R."/>
            <person name="Andreopoulos W."/>
            <person name="Labutti K."/>
            <person name="Pangilinan J."/>
            <person name="Ruiz-Duenas F.J."/>
            <person name="Barrasa J.M."/>
            <person name="Sanchez-Garcia M."/>
            <person name="Camarero S."/>
            <person name="Miyauchi S."/>
            <person name="Serrano A."/>
            <person name="Linde D."/>
            <person name="Babiker R."/>
            <person name="Drula E."/>
            <person name="Ayuso-Fernandez I."/>
            <person name="Pacheco R."/>
            <person name="Padilla G."/>
            <person name="Ferreira P."/>
            <person name="Barriuso J."/>
            <person name="Kellner H."/>
            <person name="Castanera R."/>
            <person name="Alfaro M."/>
            <person name="Ramirez L."/>
            <person name="Pisabarro A.G."/>
            <person name="Kuo A."/>
            <person name="Tritt A."/>
            <person name="Lipzen A."/>
            <person name="He G."/>
            <person name="Yan M."/>
            <person name="Ng V."/>
            <person name="Cullen D."/>
            <person name="Martin F."/>
            <person name="Rosso M.-N."/>
            <person name="Henrissat B."/>
            <person name="Hibbett D."/>
            <person name="Martinez A.T."/>
            <person name="Grigoriev I.V."/>
        </authorList>
    </citation>
    <scope>NUCLEOTIDE SEQUENCE</scope>
    <source>
        <strain evidence="3">CBS 247.69</strain>
    </source>
</reference>
<evidence type="ECO:0000313" key="4">
    <source>
        <dbReference type="Proteomes" id="UP000807353"/>
    </source>
</evidence>
<evidence type="ECO:0000313" key="3">
    <source>
        <dbReference type="EMBL" id="KAF9463389.1"/>
    </source>
</evidence>
<dbReference type="SUPFAM" id="SSF144000">
    <property type="entry name" value="Oxysterol-binding protein-like"/>
    <property type="match status" value="1"/>
</dbReference>
<dbReference type="PANTHER" id="PTHR10972">
    <property type="entry name" value="OXYSTEROL-BINDING PROTEIN-RELATED"/>
    <property type="match status" value="1"/>
</dbReference>
<organism evidence="3 4">
    <name type="scientific">Collybia nuda</name>
    <dbReference type="NCBI Taxonomy" id="64659"/>
    <lineage>
        <taxon>Eukaryota</taxon>
        <taxon>Fungi</taxon>
        <taxon>Dikarya</taxon>
        <taxon>Basidiomycota</taxon>
        <taxon>Agaricomycotina</taxon>
        <taxon>Agaricomycetes</taxon>
        <taxon>Agaricomycetidae</taxon>
        <taxon>Agaricales</taxon>
        <taxon>Tricholomatineae</taxon>
        <taxon>Clitocybaceae</taxon>
        <taxon>Collybia</taxon>
    </lineage>
</organism>
<dbReference type="InterPro" id="IPR018494">
    <property type="entry name" value="Oxysterol-bd_CS"/>
</dbReference>
<dbReference type="EMBL" id="MU150263">
    <property type="protein sequence ID" value="KAF9463389.1"/>
    <property type="molecule type" value="Genomic_DNA"/>
</dbReference>
<sequence length="401" mass="44612">MAETAGDAVPVAQRSSWTSFLKSIASFSGDLSSMTAPPFILSPVSLTEFPAYWCEHPALFASIADFPDDPAGRALAILRWFIVTLKGQYTSRIESMGSEKKPLNPVLGELFYGQWPASSPSQGRTDLLVEQVSHHPPITAYVIENKTKGLRLRGHNAQKTSFSGGSIIVKQIGHAILTVNLPNGKKEEYLINFPRLRIDGLWYGSPYIELAETSHIIGGGYVTSIEYKGKGYFSGKSHSFKASVARAVGGTEEYVVDGTWHLNSKFTKGSHPAFAPKPSGLFHDMTALPPQHVDTTPPAKMGEWETRRLWGLVAKGIREGDFDSASREKGRIEVEQRERRVHEKEAGKVWEGWHFDREVTPDLVYEHLAGLTKSIPLTEDMYVFKENWPMVFVEDWPSTSS</sequence>
<evidence type="ECO:0008006" key="5">
    <source>
        <dbReference type="Google" id="ProtNLM"/>
    </source>
</evidence>
<gene>
    <name evidence="3" type="ORF">BDZ94DRAFT_1236235</name>
</gene>
<dbReference type="Pfam" id="PF01237">
    <property type="entry name" value="Oxysterol_BP"/>
    <property type="match status" value="1"/>
</dbReference>
<comment type="caution">
    <text evidence="3">The sequence shown here is derived from an EMBL/GenBank/DDBJ whole genome shotgun (WGS) entry which is preliminary data.</text>
</comment>
<dbReference type="InterPro" id="IPR037239">
    <property type="entry name" value="OSBP_sf"/>
</dbReference>
<evidence type="ECO:0000256" key="2">
    <source>
        <dbReference type="RuleBase" id="RU003844"/>
    </source>
</evidence>
<keyword evidence="4" id="KW-1185">Reference proteome</keyword>
<dbReference type="GO" id="GO:0008142">
    <property type="term" value="F:oxysterol binding"/>
    <property type="evidence" value="ECO:0007669"/>
    <property type="project" value="TreeGrafter"/>
</dbReference>
<dbReference type="Gene3D" id="6.10.250.1430">
    <property type="match status" value="1"/>
</dbReference>
<dbReference type="AlphaFoldDB" id="A0A9P6CK11"/>
<dbReference type="GO" id="GO:0005829">
    <property type="term" value="C:cytosol"/>
    <property type="evidence" value="ECO:0007669"/>
    <property type="project" value="TreeGrafter"/>
</dbReference>
<dbReference type="PROSITE" id="PS01013">
    <property type="entry name" value="OSBP"/>
    <property type="match status" value="1"/>
</dbReference>
<dbReference type="Proteomes" id="UP000807353">
    <property type="component" value="Unassembled WGS sequence"/>
</dbReference>
<name>A0A9P6CK11_9AGAR</name>